<protein>
    <submittedName>
        <fullName evidence="5">GntR family transcriptional regulator</fullName>
    </submittedName>
</protein>
<evidence type="ECO:0000313" key="5">
    <source>
        <dbReference type="EMBL" id="APH71396.1"/>
    </source>
</evidence>
<dbReference type="PANTHER" id="PTHR43537:SF49">
    <property type="entry name" value="TRANSCRIPTIONAL REGULATORY PROTEIN"/>
    <property type="match status" value="1"/>
</dbReference>
<keyword evidence="6" id="KW-1185">Reference proteome</keyword>
<dbReference type="EMBL" id="CP018171">
    <property type="protein sequence ID" value="APH71396.1"/>
    <property type="molecule type" value="Genomic_DNA"/>
</dbReference>
<name>A0A1L3SPQ9_9HYPH</name>
<dbReference type="CDD" id="cd07377">
    <property type="entry name" value="WHTH_GntR"/>
    <property type="match status" value="1"/>
</dbReference>
<dbReference type="SMART" id="SM00345">
    <property type="entry name" value="HTH_GNTR"/>
    <property type="match status" value="1"/>
</dbReference>
<dbReference type="SUPFAM" id="SSF46785">
    <property type="entry name" value="Winged helix' DNA-binding domain"/>
    <property type="match status" value="1"/>
</dbReference>
<dbReference type="PROSITE" id="PS50949">
    <property type="entry name" value="HTH_GNTR"/>
    <property type="match status" value="1"/>
</dbReference>
<evidence type="ECO:0000313" key="6">
    <source>
        <dbReference type="Proteomes" id="UP000182840"/>
    </source>
</evidence>
<proteinExistence type="predicted"/>
<dbReference type="OrthoDB" id="7192778at2"/>
<keyword evidence="2" id="KW-0238">DNA-binding</keyword>
<evidence type="ECO:0000256" key="2">
    <source>
        <dbReference type="ARBA" id="ARBA00023125"/>
    </source>
</evidence>
<dbReference type="SUPFAM" id="SSF48008">
    <property type="entry name" value="GntR ligand-binding domain-like"/>
    <property type="match status" value="1"/>
</dbReference>
<dbReference type="InterPro" id="IPR036388">
    <property type="entry name" value="WH-like_DNA-bd_sf"/>
</dbReference>
<dbReference type="Gene3D" id="1.20.120.530">
    <property type="entry name" value="GntR ligand-binding domain-like"/>
    <property type="match status" value="1"/>
</dbReference>
<dbReference type="Pfam" id="PF00392">
    <property type="entry name" value="GntR"/>
    <property type="match status" value="1"/>
</dbReference>
<dbReference type="GO" id="GO:0003700">
    <property type="term" value="F:DNA-binding transcription factor activity"/>
    <property type="evidence" value="ECO:0007669"/>
    <property type="project" value="InterPro"/>
</dbReference>
<sequence length="257" mass="27606">MNKAEQFETSGRGEAGGQSRATAALLAMRGMILSGSLGPGERVSELAIVEQTGISRTPVRAALQRLEEEGFVEAIPSGGFAVKSFSETDVFDAIEIRGTLEGLAARLAAERGSSTVRLAAMHECVAELDRLVPASLDSEDGFMRYVSANARLHALIVELAESPSLKRQIERAVSLPFASPNAFIKAQTLMPESRSVLVVAQDQHRCVAEAIANRQGARAQAIMQEHARLAGRHLRLALRDEKVLEQVPGGALIRTAR</sequence>
<dbReference type="InterPro" id="IPR036390">
    <property type="entry name" value="WH_DNA-bd_sf"/>
</dbReference>
<feature type="domain" description="HTH gntR-type" evidence="4">
    <location>
        <begin position="18"/>
        <end position="85"/>
    </location>
</feature>
<dbReference type="GO" id="GO:0003677">
    <property type="term" value="F:DNA binding"/>
    <property type="evidence" value="ECO:0007669"/>
    <property type="project" value="UniProtKB-KW"/>
</dbReference>
<evidence type="ECO:0000256" key="1">
    <source>
        <dbReference type="ARBA" id="ARBA00023015"/>
    </source>
</evidence>
<gene>
    <name evidence="5" type="ORF">BSQ44_08465</name>
</gene>
<keyword evidence="1" id="KW-0805">Transcription regulation</keyword>
<dbReference type="SMART" id="SM00895">
    <property type="entry name" value="FCD"/>
    <property type="match status" value="1"/>
</dbReference>
<dbReference type="Proteomes" id="UP000182840">
    <property type="component" value="Chromosome"/>
</dbReference>
<accession>A0A1L3SPQ9</accession>
<organism evidence="5 6">
    <name type="scientific">Aquibium oceanicum</name>
    <dbReference type="NCBI Taxonomy" id="1670800"/>
    <lineage>
        <taxon>Bacteria</taxon>
        <taxon>Pseudomonadati</taxon>
        <taxon>Pseudomonadota</taxon>
        <taxon>Alphaproteobacteria</taxon>
        <taxon>Hyphomicrobiales</taxon>
        <taxon>Phyllobacteriaceae</taxon>
        <taxon>Aquibium</taxon>
    </lineage>
</organism>
<dbReference type="Pfam" id="PF07729">
    <property type="entry name" value="FCD"/>
    <property type="match status" value="1"/>
</dbReference>
<dbReference type="KEGG" id="meso:BSQ44_08465"/>
<dbReference type="InterPro" id="IPR011711">
    <property type="entry name" value="GntR_C"/>
</dbReference>
<dbReference type="PRINTS" id="PR00035">
    <property type="entry name" value="HTHGNTR"/>
</dbReference>
<dbReference type="InterPro" id="IPR008920">
    <property type="entry name" value="TF_FadR/GntR_C"/>
</dbReference>
<keyword evidence="3" id="KW-0804">Transcription</keyword>
<dbReference type="RefSeq" id="WP_072603007.1">
    <property type="nucleotide sequence ID" value="NZ_CP018171.1"/>
</dbReference>
<dbReference type="Gene3D" id="1.10.10.10">
    <property type="entry name" value="Winged helix-like DNA-binding domain superfamily/Winged helix DNA-binding domain"/>
    <property type="match status" value="1"/>
</dbReference>
<dbReference type="AlphaFoldDB" id="A0A1L3SPQ9"/>
<evidence type="ECO:0000256" key="3">
    <source>
        <dbReference type="ARBA" id="ARBA00023163"/>
    </source>
</evidence>
<reference evidence="6" key="1">
    <citation type="submission" date="2016-11" db="EMBL/GenBank/DDBJ databases">
        <title>Mesorhizobium oceanicum sp. nov., isolated from deep seawater in South China Sea.</title>
        <authorList>
            <person name="Fu G.-Y."/>
        </authorList>
    </citation>
    <scope>NUCLEOTIDE SEQUENCE [LARGE SCALE GENOMIC DNA]</scope>
    <source>
        <strain evidence="6">B7</strain>
    </source>
</reference>
<dbReference type="InterPro" id="IPR000524">
    <property type="entry name" value="Tscrpt_reg_HTH_GntR"/>
</dbReference>
<dbReference type="STRING" id="1670800.BSQ44_08465"/>
<dbReference type="PANTHER" id="PTHR43537">
    <property type="entry name" value="TRANSCRIPTIONAL REGULATOR, GNTR FAMILY"/>
    <property type="match status" value="1"/>
</dbReference>
<evidence type="ECO:0000259" key="4">
    <source>
        <dbReference type="PROSITE" id="PS50949"/>
    </source>
</evidence>